<comment type="caution">
    <text evidence="3">The sequence shown here is derived from an EMBL/GenBank/DDBJ whole genome shotgun (WGS) entry which is preliminary data.</text>
</comment>
<dbReference type="GO" id="GO:0001578">
    <property type="term" value="P:microtubule bundle formation"/>
    <property type="evidence" value="ECO:0007669"/>
    <property type="project" value="TreeGrafter"/>
</dbReference>
<evidence type="ECO:0000256" key="2">
    <source>
        <dbReference type="SAM" id="MobiDB-lite"/>
    </source>
</evidence>
<name>A0A835YWX0_9STRA</name>
<dbReference type="OrthoDB" id="200983at2759"/>
<accession>A0A835YWX0</accession>
<dbReference type="AlphaFoldDB" id="A0A835YWX0"/>
<organism evidence="3 4">
    <name type="scientific">Tribonema minus</name>
    <dbReference type="NCBI Taxonomy" id="303371"/>
    <lineage>
        <taxon>Eukaryota</taxon>
        <taxon>Sar</taxon>
        <taxon>Stramenopiles</taxon>
        <taxon>Ochrophyta</taxon>
        <taxon>PX clade</taxon>
        <taxon>Xanthophyceae</taxon>
        <taxon>Tribonematales</taxon>
        <taxon>Tribonemataceae</taxon>
        <taxon>Tribonema</taxon>
    </lineage>
</organism>
<reference evidence="3" key="1">
    <citation type="submission" date="2021-02" db="EMBL/GenBank/DDBJ databases">
        <title>First Annotated Genome of the Yellow-green Alga Tribonema minus.</title>
        <authorList>
            <person name="Mahan K.M."/>
        </authorList>
    </citation>
    <scope>NUCLEOTIDE SEQUENCE</scope>
    <source>
        <strain evidence="3">UTEX B ZZ1240</strain>
    </source>
</reference>
<dbReference type="GO" id="GO:0032273">
    <property type="term" value="P:positive regulation of protein polymerization"/>
    <property type="evidence" value="ECO:0007669"/>
    <property type="project" value="TreeGrafter"/>
</dbReference>
<dbReference type="Pfam" id="PF05517">
    <property type="entry name" value="p25-alpha"/>
    <property type="match status" value="1"/>
</dbReference>
<proteinExistence type="inferred from homology"/>
<feature type="region of interest" description="Disordered" evidence="2">
    <location>
        <begin position="163"/>
        <end position="234"/>
    </location>
</feature>
<sequence length="308" mass="32215">MLAIPVTLTLTLNLPPFPPYPRPPQTSSELDSARFFKLCTDARLIDARFGRTQCDLVFTRAATQKRLGWAAFRAQAIPYVADGKNVSEESVLAAIASVQCVSSTGTVPDAVRFHDDKTTYTGTHGVGGPTTIDGVITLSNLADRSDANVRGIKRDAMLVPLRGRAGTSTDDRRRSSSSAAAAAALRPTSSSPIRRDSAAGARRDSSAGAAARRDSGAAAAAAQQQQRKSSLSAAGGTIAGSANRAGGVYDRLCNTNSYTGVYAERFKGGAAGGRINDDTVNCGPRGFSGHTNAGGDHIVRDISQICRR</sequence>
<dbReference type="Proteomes" id="UP000664859">
    <property type="component" value="Unassembled WGS sequence"/>
</dbReference>
<dbReference type="PANTHER" id="PTHR12932:SF9">
    <property type="entry name" value="TUBULIN POLYMERIZATION-PROMOTING PROTEIN HOMOLOG"/>
    <property type="match status" value="1"/>
</dbReference>
<dbReference type="Gene3D" id="1.10.238.10">
    <property type="entry name" value="EF-hand"/>
    <property type="match status" value="1"/>
</dbReference>
<keyword evidence="4" id="KW-1185">Reference proteome</keyword>
<dbReference type="SUPFAM" id="SSF47473">
    <property type="entry name" value="EF-hand"/>
    <property type="match status" value="1"/>
</dbReference>
<feature type="compositionally biased region" description="Low complexity" evidence="2">
    <location>
        <begin position="176"/>
        <end position="192"/>
    </location>
</feature>
<dbReference type="PANTHER" id="PTHR12932">
    <property type="entry name" value="P25 ALPHA-RELATED"/>
    <property type="match status" value="1"/>
</dbReference>
<evidence type="ECO:0000256" key="1">
    <source>
        <dbReference type="ARBA" id="ARBA00010994"/>
    </source>
</evidence>
<evidence type="ECO:0000313" key="4">
    <source>
        <dbReference type="Proteomes" id="UP000664859"/>
    </source>
</evidence>
<evidence type="ECO:0000313" key="3">
    <source>
        <dbReference type="EMBL" id="KAG5183197.1"/>
    </source>
</evidence>
<dbReference type="InterPro" id="IPR008907">
    <property type="entry name" value="TPP/p25"/>
</dbReference>
<comment type="similarity">
    <text evidence="1">Belongs to the TPPP family.</text>
</comment>
<feature type="compositionally biased region" description="Basic and acidic residues" evidence="2">
    <location>
        <begin position="193"/>
        <end position="215"/>
    </location>
</feature>
<dbReference type="InterPro" id="IPR011992">
    <property type="entry name" value="EF-hand-dom_pair"/>
</dbReference>
<gene>
    <name evidence="3" type="ORF">JKP88DRAFT_157326</name>
</gene>
<dbReference type="GO" id="GO:0005874">
    <property type="term" value="C:microtubule"/>
    <property type="evidence" value="ECO:0007669"/>
    <property type="project" value="TreeGrafter"/>
</dbReference>
<dbReference type="GO" id="GO:0015631">
    <property type="term" value="F:tubulin binding"/>
    <property type="evidence" value="ECO:0007669"/>
    <property type="project" value="InterPro"/>
</dbReference>
<feature type="compositionally biased region" description="Low complexity" evidence="2">
    <location>
        <begin position="216"/>
        <end position="234"/>
    </location>
</feature>
<protein>
    <submittedName>
        <fullName evidence="3">p25-alpha-domain-containing protein</fullName>
    </submittedName>
</protein>
<dbReference type="EMBL" id="JAFCMP010000223">
    <property type="protein sequence ID" value="KAG5183197.1"/>
    <property type="molecule type" value="Genomic_DNA"/>
</dbReference>
<dbReference type="GO" id="GO:0046785">
    <property type="term" value="P:microtubule polymerization"/>
    <property type="evidence" value="ECO:0007669"/>
    <property type="project" value="InterPro"/>
</dbReference>